<dbReference type="PROSITE" id="PS50025">
    <property type="entry name" value="LAM_G_DOMAIN"/>
    <property type="match status" value="1"/>
</dbReference>
<feature type="signal peptide" evidence="2">
    <location>
        <begin position="1"/>
        <end position="23"/>
    </location>
</feature>
<dbReference type="STRING" id="400727.A0A2T7NJY4"/>
<feature type="chain" id="PRO_5015437975" description="Laminin G domain-containing protein" evidence="2">
    <location>
        <begin position="24"/>
        <end position="197"/>
    </location>
</feature>
<organism evidence="4 5">
    <name type="scientific">Pomacea canaliculata</name>
    <name type="common">Golden apple snail</name>
    <dbReference type="NCBI Taxonomy" id="400727"/>
    <lineage>
        <taxon>Eukaryota</taxon>
        <taxon>Metazoa</taxon>
        <taxon>Spiralia</taxon>
        <taxon>Lophotrochozoa</taxon>
        <taxon>Mollusca</taxon>
        <taxon>Gastropoda</taxon>
        <taxon>Caenogastropoda</taxon>
        <taxon>Architaenioglossa</taxon>
        <taxon>Ampullarioidea</taxon>
        <taxon>Ampullariidae</taxon>
        <taxon>Pomacea</taxon>
    </lineage>
</organism>
<comment type="caution">
    <text evidence="1">Lacks conserved residue(s) required for the propagation of feature annotation.</text>
</comment>
<name>A0A2T7NJY4_POMCA</name>
<dbReference type="Proteomes" id="UP000245119">
    <property type="component" value="Linkage Group LG12"/>
</dbReference>
<dbReference type="InterPro" id="IPR001791">
    <property type="entry name" value="Laminin_G"/>
</dbReference>
<evidence type="ECO:0000256" key="1">
    <source>
        <dbReference type="PROSITE-ProRule" id="PRU00122"/>
    </source>
</evidence>
<dbReference type="CDD" id="cd00110">
    <property type="entry name" value="LamG"/>
    <property type="match status" value="1"/>
</dbReference>
<gene>
    <name evidence="4" type="ORF">C0Q70_19647</name>
</gene>
<dbReference type="PANTHER" id="PTHR15036:SF85">
    <property type="entry name" value="SP2353, ISOFORM A"/>
    <property type="match status" value="1"/>
</dbReference>
<evidence type="ECO:0000313" key="4">
    <source>
        <dbReference type="EMBL" id="PVD21474.1"/>
    </source>
</evidence>
<evidence type="ECO:0000313" key="5">
    <source>
        <dbReference type="Proteomes" id="UP000245119"/>
    </source>
</evidence>
<dbReference type="GO" id="GO:0016020">
    <property type="term" value="C:membrane"/>
    <property type="evidence" value="ECO:0007669"/>
    <property type="project" value="UniProtKB-SubCell"/>
</dbReference>
<dbReference type="InterPro" id="IPR050372">
    <property type="entry name" value="Neurexin-related_CASP"/>
</dbReference>
<comment type="caution">
    <text evidence="4">The sequence shown here is derived from an EMBL/GenBank/DDBJ whole genome shotgun (WGS) entry which is preliminary data.</text>
</comment>
<evidence type="ECO:0000256" key="2">
    <source>
        <dbReference type="SAM" id="SignalP"/>
    </source>
</evidence>
<dbReference type="PANTHER" id="PTHR15036">
    <property type="entry name" value="PIKACHURIN-LIKE PROTEIN"/>
    <property type="match status" value="1"/>
</dbReference>
<dbReference type="EMBL" id="PZQS01000012">
    <property type="protein sequence ID" value="PVD21474.1"/>
    <property type="molecule type" value="Genomic_DNA"/>
</dbReference>
<proteinExistence type="predicted"/>
<dbReference type="OrthoDB" id="6275838at2759"/>
<sequence>MREQVCAVLVLALLGDWLQTADTRQIRRICKDSEIEILSDQGVRIEPVERSHTELVLALDDIVSKKFQIRFDFKTTGANGILFYGRSRENRKELIAMRLMSGSLYYKIQCPTVAADVLIPFESRLDDGNWHTVSIKFRKGGMKAQVEVDGVKDEKTYEVSCDGMSSLVFGGVSPHDHSVVNSILVSVDSPALAAATG</sequence>
<dbReference type="AlphaFoldDB" id="A0A2T7NJY4"/>
<dbReference type="InterPro" id="IPR013320">
    <property type="entry name" value="ConA-like_dom_sf"/>
</dbReference>
<feature type="domain" description="Laminin G" evidence="3">
    <location>
        <begin position="44"/>
        <end position="197"/>
    </location>
</feature>
<accession>A0A2T7NJY4</accession>
<keyword evidence="5" id="KW-1185">Reference proteome</keyword>
<reference evidence="4 5" key="1">
    <citation type="submission" date="2018-04" db="EMBL/GenBank/DDBJ databases">
        <title>The genome of golden apple snail Pomacea canaliculata provides insight into stress tolerance and invasive adaptation.</title>
        <authorList>
            <person name="Liu C."/>
            <person name="Liu B."/>
            <person name="Ren Y."/>
            <person name="Zhang Y."/>
            <person name="Wang H."/>
            <person name="Li S."/>
            <person name="Jiang F."/>
            <person name="Yin L."/>
            <person name="Zhang G."/>
            <person name="Qian W."/>
            <person name="Fan W."/>
        </authorList>
    </citation>
    <scope>NUCLEOTIDE SEQUENCE [LARGE SCALE GENOMIC DNA]</scope>
    <source>
        <strain evidence="4">SZHN2017</strain>
        <tissue evidence="4">Muscle</tissue>
    </source>
</reference>
<protein>
    <recommendedName>
        <fullName evidence="3">Laminin G domain-containing protein</fullName>
    </recommendedName>
</protein>
<keyword evidence="2" id="KW-0732">Signal</keyword>
<dbReference type="Pfam" id="PF02210">
    <property type="entry name" value="Laminin_G_2"/>
    <property type="match status" value="1"/>
</dbReference>
<dbReference type="Gene3D" id="2.60.120.200">
    <property type="match status" value="1"/>
</dbReference>
<dbReference type="SUPFAM" id="SSF49899">
    <property type="entry name" value="Concanavalin A-like lectins/glucanases"/>
    <property type="match status" value="1"/>
</dbReference>
<evidence type="ECO:0000259" key="3">
    <source>
        <dbReference type="PROSITE" id="PS50025"/>
    </source>
</evidence>